<evidence type="ECO:0000256" key="1">
    <source>
        <dbReference type="ARBA" id="ARBA00001966"/>
    </source>
</evidence>
<dbReference type="InterPro" id="IPR007197">
    <property type="entry name" value="rSAM"/>
</dbReference>
<protein>
    <submittedName>
        <fullName evidence="8">Uncharacterized protein</fullName>
    </submittedName>
</protein>
<dbReference type="GO" id="GO:0046872">
    <property type="term" value="F:metal ion binding"/>
    <property type="evidence" value="ECO:0007669"/>
    <property type="project" value="UniProtKB-KW"/>
</dbReference>
<dbReference type="InterPro" id="IPR058240">
    <property type="entry name" value="rSAM_sf"/>
</dbReference>
<dbReference type="EMBL" id="UOFC01000233">
    <property type="protein sequence ID" value="VAW48803.1"/>
    <property type="molecule type" value="Genomic_DNA"/>
</dbReference>
<feature type="domain" description="B12-binding" evidence="6">
    <location>
        <begin position="3"/>
        <end position="169"/>
    </location>
</feature>
<evidence type="ECO:0000256" key="3">
    <source>
        <dbReference type="ARBA" id="ARBA00022723"/>
    </source>
</evidence>
<evidence type="ECO:0000256" key="4">
    <source>
        <dbReference type="ARBA" id="ARBA00023004"/>
    </source>
</evidence>
<evidence type="ECO:0000259" key="6">
    <source>
        <dbReference type="PROSITE" id="PS51332"/>
    </source>
</evidence>
<dbReference type="GO" id="GO:0031419">
    <property type="term" value="F:cobalamin binding"/>
    <property type="evidence" value="ECO:0007669"/>
    <property type="project" value="InterPro"/>
</dbReference>
<dbReference type="InterPro" id="IPR051198">
    <property type="entry name" value="BchE-like"/>
</dbReference>
<accession>A0A3B0W8X2</accession>
<dbReference type="PROSITE" id="PS51332">
    <property type="entry name" value="B12_BINDING"/>
    <property type="match status" value="1"/>
</dbReference>
<name>A0A3B0W8X2_9ZZZZ</name>
<evidence type="ECO:0000256" key="2">
    <source>
        <dbReference type="ARBA" id="ARBA00022691"/>
    </source>
</evidence>
<comment type="cofactor">
    <cofactor evidence="1">
        <name>[4Fe-4S] cluster</name>
        <dbReference type="ChEBI" id="CHEBI:49883"/>
    </cofactor>
</comment>
<reference evidence="8" key="1">
    <citation type="submission" date="2018-06" db="EMBL/GenBank/DDBJ databases">
        <authorList>
            <person name="Zhirakovskaya E."/>
        </authorList>
    </citation>
    <scope>NUCLEOTIDE SEQUENCE</scope>
</reference>
<dbReference type="GO" id="GO:0051536">
    <property type="term" value="F:iron-sulfur cluster binding"/>
    <property type="evidence" value="ECO:0007669"/>
    <property type="project" value="UniProtKB-KW"/>
</dbReference>
<keyword evidence="4" id="KW-0408">Iron</keyword>
<organism evidence="8">
    <name type="scientific">hydrothermal vent metagenome</name>
    <dbReference type="NCBI Taxonomy" id="652676"/>
    <lineage>
        <taxon>unclassified sequences</taxon>
        <taxon>metagenomes</taxon>
        <taxon>ecological metagenomes</taxon>
    </lineage>
</organism>
<gene>
    <name evidence="8" type="ORF">MNBD_GAMMA03-464</name>
</gene>
<keyword evidence="2" id="KW-0949">S-adenosyl-L-methionine</keyword>
<dbReference type="InterPro" id="IPR006638">
    <property type="entry name" value="Elp3/MiaA/NifB-like_rSAM"/>
</dbReference>
<dbReference type="SFLD" id="SFLDS00029">
    <property type="entry name" value="Radical_SAM"/>
    <property type="match status" value="1"/>
</dbReference>
<dbReference type="SUPFAM" id="SSF102114">
    <property type="entry name" value="Radical SAM enzymes"/>
    <property type="match status" value="1"/>
</dbReference>
<keyword evidence="5" id="KW-0411">Iron-sulfur</keyword>
<dbReference type="Gene3D" id="3.80.30.20">
    <property type="entry name" value="tm_1862 like domain"/>
    <property type="match status" value="1"/>
</dbReference>
<sequence length="701" mass="80772">MKKNKIIVYLVELIHSEYGLSLLTVPLGIGVVGSYCKSIHKENIELKLFRTLDDLMNAVKKQKPDIIGFAYFSWNDGLTLVASKMVRQISQDIVIVYGGSGIIKELEDPVLKPGKDRGDLEKELNVSLTPYNNYHFLKENDEIDFIVYGDGEIPFSNIITELVSGKNREELRKISIDGCMSFMHDQVVSGKAVEIIYDLDVIPSPYITGLFSKFLKGFKLMPQIETIRGCPFQCTFCTIGGLSPKLRRHSLEYIREEITYLKEHSPNKILRISDPNWGIVEQDIDVARFIKELHDTAGYPSSLRVYYSAKGPMRNVKTMAKMMKDLLPLNMSFQTLNKESLKNIKRSNLSDERIREMRIFGNENGLATSTELISGLPGESYESFRKGFFKTIKLGIDSIYINALYLIKGSELDTNEARVKHKIRTAFILIGKDVTKIDGRYIFEKDEMVVASNAMSKEDYWKLHKFRLFAQLSYAAAFLKEIIMHCLNYEITPLDLFDELMADSKKYPFYNKIFSGYIEQIKSIHFDTPLELEKSIEEHLEKKGDIGVFDIHKKMTYTMGKVLSMTEKQLFIAEVIKSATNLYEKRNEQVGGEGKVFLDGLSILENITPLLIISPCEEGLKKEVIFESHYDIFEWAQNNYKKPLIDHYSSTLKSFILSVRNIDEHKDVLKIIKDSNWKQDEKFYFYFTTIVSSNLRRLIYK</sequence>
<dbReference type="CDD" id="cd01335">
    <property type="entry name" value="Radical_SAM"/>
    <property type="match status" value="1"/>
</dbReference>
<proteinExistence type="predicted"/>
<keyword evidence="3" id="KW-0479">Metal-binding</keyword>
<dbReference type="InterPro" id="IPR023404">
    <property type="entry name" value="rSAM_horseshoe"/>
</dbReference>
<evidence type="ECO:0000313" key="8">
    <source>
        <dbReference type="EMBL" id="VAW48803.1"/>
    </source>
</evidence>
<dbReference type="SFLD" id="SFLDG01082">
    <property type="entry name" value="B12-binding_domain_containing"/>
    <property type="match status" value="1"/>
</dbReference>
<evidence type="ECO:0000259" key="7">
    <source>
        <dbReference type="PROSITE" id="PS51918"/>
    </source>
</evidence>
<dbReference type="SMART" id="SM00729">
    <property type="entry name" value="Elp3"/>
    <property type="match status" value="1"/>
</dbReference>
<evidence type="ECO:0000256" key="5">
    <source>
        <dbReference type="ARBA" id="ARBA00023014"/>
    </source>
</evidence>
<dbReference type="AlphaFoldDB" id="A0A3B0W8X2"/>
<dbReference type="PROSITE" id="PS51918">
    <property type="entry name" value="RADICAL_SAM"/>
    <property type="match status" value="1"/>
</dbReference>
<feature type="domain" description="Radical SAM core" evidence="7">
    <location>
        <begin position="216"/>
        <end position="441"/>
    </location>
</feature>
<dbReference type="GO" id="GO:0003824">
    <property type="term" value="F:catalytic activity"/>
    <property type="evidence" value="ECO:0007669"/>
    <property type="project" value="InterPro"/>
</dbReference>
<dbReference type="Pfam" id="PF04055">
    <property type="entry name" value="Radical_SAM"/>
    <property type="match status" value="1"/>
</dbReference>
<dbReference type="InterPro" id="IPR006158">
    <property type="entry name" value="Cobalamin-bd"/>
</dbReference>
<dbReference type="PANTHER" id="PTHR43409">
    <property type="entry name" value="ANAEROBIC MAGNESIUM-PROTOPORPHYRIN IX MONOMETHYL ESTER CYCLASE-RELATED"/>
    <property type="match status" value="1"/>
</dbReference>